<name>A0ABP7JP90_9PSEU</name>
<gene>
    <name evidence="1" type="ORF">GCM10022380_79160</name>
</gene>
<accession>A0ABP7JP90</accession>
<organism evidence="1 2">
    <name type="scientific">Amycolatopsis tucumanensis</name>
    <dbReference type="NCBI Taxonomy" id="401106"/>
    <lineage>
        <taxon>Bacteria</taxon>
        <taxon>Bacillati</taxon>
        <taxon>Actinomycetota</taxon>
        <taxon>Actinomycetes</taxon>
        <taxon>Pseudonocardiales</taxon>
        <taxon>Pseudonocardiaceae</taxon>
        <taxon>Amycolatopsis</taxon>
    </lineage>
</organism>
<dbReference type="EMBL" id="BAABCM010000017">
    <property type="protein sequence ID" value="GAA3849128.1"/>
    <property type="molecule type" value="Genomic_DNA"/>
</dbReference>
<reference evidence="2" key="1">
    <citation type="journal article" date="2019" name="Int. J. Syst. Evol. Microbiol.">
        <title>The Global Catalogue of Microorganisms (GCM) 10K type strain sequencing project: providing services to taxonomists for standard genome sequencing and annotation.</title>
        <authorList>
            <consortium name="The Broad Institute Genomics Platform"/>
            <consortium name="The Broad Institute Genome Sequencing Center for Infectious Disease"/>
            <person name="Wu L."/>
            <person name="Ma J."/>
        </authorList>
    </citation>
    <scope>NUCLEOTIDE SEQUENCE [LARGE SCALE GENOMIC DNA]</scope>
    <source>
        <strain evidence="2">JCM 17017</strain>
    </source>
</reference>
<evidence type="ECO:0000313" key="1">
    <source>
        <dbReference type="EMBL" id="GAA3849128.1"/>
    </source>
</evidence>
<evidence type="ECO:0000313" key="2">
    <source>
        <dbReference type="Proteomes" id="UP001501624"/>
    </source>
</evidence>
<dbReference type="Proteomes" id="UP001501624">
    <property type="component" value="Unassembled WGS sequence"/>
</dbReference>
<protein>
    <submittedName>
        <fullName evidence="1">Uncharacterized protein</fullName>
    </submittedName>
</protein>
<keyword evidence="2" id="KW-1185">Reference proteome</keyword>
<sequence>MAVGARLPAEHVAERVDWPRGLDHRSVRHSTWSIDPGQDAGSRRSTIAFETGVLDFFATESSGTSALASGK</sequence>
<proteinExistence type="predicted"/>
<comment type="caution">
    <text evidence="1">The sequence shown here is derived from an EMBL/GenBank/DDBJ whole genome shotgun (WGS) entry which is preliminary data.</text>
</comment>